<gene>
    <name evidence="1" type="ORF">MGSAQ_001967</name>
</gene>
<evidence type="ECO:0000313" key="1">
    <source>
        <dbReference type="EMBL" id="KTF06537.1"/>
    </source>
</evidence>
<comment type="caution">
    <text evidence="1">The sequence shown here is derived from an EMBL/GenBank/DDBJ whole genome shotgun (WGS) entry which is preliminary data.</text>
</comment>
<accession>A0A1B6NUX1</accession>
<name>A0A1B6NUX1_9ZZZZ</name>
<protein>
    <submittedName>
        <fullName evidence="1">Uncharacterized protein</fullName>
    </submittedName>
</protein>
<proteinExistence type="predicted"/>
<reference evidence="1" key="1">
    <citation type="submission" date="2013-11" db="EMBL/GenBank/DDBJ databases">
        <title>Microbial diversity, functional groups and degradation webs in Northern and Southern Mediterranean and Red Sea marine crude oil polluted sites.</title>
        <authorList>
            <person name="Daffonchio D."/>
            <person name="Mapelli F."/>
            <person name="Ferrer M."/>
            <person name="Richter M."/>
            <person name="Cherif A."/>
            <person name="Malkawi H.I."/>
            <person name="Yakimov M.M."/>
            <person name="Abdel-Fattah Y.R."/>
            <person name="Blaghen M."/>
            <person name="Golyshin P.N."/>
            <person name="Kalogerakis N."/>
            <person name="Boon N."/>
            <person name="Magagnini M."/>
            <person name="Fava F."/>
        </authorList>
    </citation>
    <scope>NUCLEOTIDE SEQUENCE</scope>
</reference>
<dbReference type="AlphaFoldDB" id="A0A1B6NUX1"/>
<dbReference type="EMBL" id="AYSL01001094">
    <property type="protein sequence ID" value="KTF06537.1"/>
    <property type="molecule type" value="Genomic_DNA"/>
</dbReference>
<organism evidence="1">
    <name type="scientific">marine sediment metagenome</name>
    <dbReference type="NCBI Taxonomy" id="412755"/>
    <lineage>
        <taxon>unclassified sequences</taxon>
        <taxon>metagenomes</taxon>
        <taxon>ecological metagenomes</taxon>
    </lineage>
</organism>
<sequence>MVAIHKEIHIVEIKLFVKCKYLSDIKVSFTRHYSNISVFLS</sequence>